<dbReference type="Proteomes" id="UP000623467">
    <property type="component" value="Unassembled WGS sequence"/>
</dbReference>
<feature type="region of interest" description="Disordered" evidence="2">
    <location>
        <begin position="410"/>
        <end position="438"/>
    </location>
</feature>
<proteinExistence type="inferred from homology"/>
<feature type="region of interest" description="Disordered" evidence="2">
    <location>
        <begin position="1"/>
        <end position="27"/>
    </location>
</feature>
<comment type="caution">
    <text evidence="3">The sequence shown here is derived from an EMBL/GenBank/DDBJ whole genome shotgun (WGS) entry which is preliminary data.</text>
</comment>
<dbReference type="OrthoDB" id="7340501at2759"/>
<dbReference type="PANTHER" id="PTHR11937">
    <property type="entry name" value="ACTIN"/>
    <property type="match status" value="1"/>
</dbReference>
<dbReference type="InterPro" id="IPR043129">
    <property type="entry name" value="ATPase_NBD"/>
</dbReference>
<feature type="region of interest" description="Disordered" evidence="2">
    <location>
        <begin position="365"/>
        <end position="387"/>
    </location>
</feature>
<feature type="compositionally biased region" description="Acidic residues" evidence="2">
    <location>
        <begin position="1426"/>
        <end position="1446"/>
    </location>
</feature>
<reference evidence="3" key="1">
    <citation type="submission" date="2020-05" db="EMBL/GenBank/DDBJ databases">
        <title>Mycena genomes resolve the evolution of fungal bioluminescence.</title>
        <authorList>
            <person name="Tsai I.J."/>
        </authorList>
    </citation>
    <scope>NUCLEOTIDE SEQUENCE</scope>
    <source>
        <strain evidence="3">160909Yilan</strain>
    </source>
</reference>
<dbReference type="InterPro" id="IPR004000">
    <property type="entry name" value="Actin"/>
</dbReference>
<evidence type="ECO:0000256" key="2">
    <source>
        <dbReference type="SAM" id="MobiDB-lite"/>
    </source>
</evidence>
<organism evidence="3 4">
    <name type="scientific">Mycena sanguinolenta</name>
    <dbReference type="NCBI Taxonomy" id="230812"/>
    <lineage>
        <taxon>Eukaryota</taxon>
        <taxon>Fungi</taxon>
        <taxon>Dikarya</taxon>
        <taxon>Basidiomycota</taxon>
        <taxon>Agaricomycotina</taxon>
        <taxon>Agaricomycetes</taxon>
        <taxon>Agaricomycetidae</taxon>
        <taxon>Agaricales</taxon>
        <taxon>Marasmiineae</taxon>
        <taxon>Mycenaceae</taxon>
        <taxon>Mycena</taxon>
    </lineage>
</organism>
<comment type="similarity">
    <text evidence="1">Belongs to the actin family.</text>
</comment>
<gene>
    <name evidence="3" type="ORF">MSAN_00809600</name>
</gene>
<dbReference type="SUPFAM" id="SSF53067">
    <property type="entry name" value="Actin-like ATPase domain"/>
    <property type="match status" value="2"/>
</dbReference>
<keyword evidence="4" id="KW-1185">Reference proteome</keyword>
<dbReference type="Gene3D" id="3.30.420.40">
    <property type="match status" value="2"/>
</dbReference>
<evidence type="ECO:0000256" key="1">
    <source>
        <dbReference type="RuleBase" id="RU000487"/>
    </source>
</evidence>
<dbReference type="EMBL" id="JACAZH010000005">
    <property type="protein sequence ID" value="KAF7367467.1"/>
    <property type="molecule type" value="Genomic_DNA"/>
</dbReference>
<accession>A0A8H7DC60</accession>
<evidence type="ECO:0000313" key="3">
    <source>
        <dbReference type="EMBL" id="KAF7367467.1"/>
    </source>
</evidence>
<protein>
    <recommendedName>
        <fullName evidence="5">Actin-related protein 5</fullName>
    </recommendedName>
</protein>
<dbReference type="Pfam" id="PF00022">
    <property type="entry name" value="Actin"/>
    <property type="match status" value="2"/>
</dbReference>
<feature type="region of interest" description="Disordered" evidence="2">
    <location>
        <begin position="1424"/>
        <end position="1446"/>
    </location>
</feature>
<sequence length="1631" mass="185020">MDAITRMPSPVPPALPPSPSPYDEHRSQRTPLVIDNGSTNLRYGFATSDSPRSGLNVIAKYKERRTNKPLLLFGDGVDVEGGARIQARTPWEGDVLFEFRRFSGSSENALDYAFIQLSIDTDSVDHPMIMTERLCSPMHSRSLTSELLFEQYSVPSVAYCVDSIMSFYQNNGPSADGLVVSFNTASTSIIPILYGKGILSHAKRIPWGASQSADYLLKLIQLKYTSFPTRVTPAQSQWMLHNFCEFSPDYVTQLRSLASPQALREADRIIQFPFALQVQEEKTPEELERIAERRREQGRKLQEMAAKMRTEKLLQKETDLQHLLTLREGKVDDTKREWMARFDDDAALDETIKKLESDLKKARKKEAAADGGEDAEEPTFPLVDVPDADLDEDGLKEKKKQKLMKAGFEARARARREKEREREEREKEELKEEEERQGDLGGWVRKMRSEQEFLMTRIRDRERRKAALSDRKSAAAQARMKNIASLAADDRVPKKKRKGGGEDLFGANDADWAIYRKINMAAPSSDEEEDLSQLTMIEQKLLLHDPSFTVQHTHASLTSKRSELVSTLRPTYDESNAEGLCRIHLNTERWRVCETWFSPAMAGVDSAGLGEVIQNVLARFSNAEKERLVNNVFLAGGPSQFPGLVPRLQATLRPILPPEMDIKISTAADVAADPWRGMARFAQTEEFESVGISRADYDEHGGERLDPLRASSGEQLQAAEIYLKAQEYTRSTELYRKLGRFDEAVFYFKEYQLEKVNALFSSYEEALEYLEERGLDVAHATLLESLGRFRDAAEVHLEEGRTFEAIQLFLRDRDNKASVCRGVQCILQSLWRQVSFSVLPREDPSVPPLLALAAKVDPSFLSENERNELYVVMTFRSSSILESLLKQPIRPRPYFCLDHCFTNPPKIQALRVDGVAKELQAFFGYVKLLNLFTWADPCNQPLAETLFGYIRQGENDFLIPRGTFLYSALRKLEQPIFLRSTVEENIVLDGAELREIYYETLKERLRLRVLQETEVCRRTRAFSLYSVFDGHCNRVDCPGEHLPVPTREEYNLRVRIHLQQILILQTGQFVISDNVSRRYWISRLYSSLYPSFYRLGSASSLDLRSIPEAEAGFQVVRNWIRTWVYDFEFFPTATFLSNFARVARLSLQLDRKDAMSYLTNSPFMRMQPSIYKRPGGSYIVGEFLWVLEGKQEICISAGILFARHIIQNSLPIHISILCDVLKHLCACIVIADRQQRGIVHDVTLPLSWMVNWTSVSGEGPRQTDSFGLLANSLGVLLERMYSGAGAEHLFFEKRNLATLGGRIRDTFFRSDMPMHLPTTGFRLKVLKLITALRRADPNPRSLSLSDSWLGLVQALRGSTAASPHDEMVVLLHAEGPRRRPNRHIRRIIYQSPEEIPQLLGSSGSLIESISAPDVDAQGGEVLVLPEDNEDDPPEDESALAEPGETGESEEVFLATEPVLMPPALQAVQTTEEEIRAALVIQQAFKRAHRRAERRKAEMAKPNLSASCANFFAICLKEAEGINWPNKAYRLRYLGPLPHLLLCLDVVLTAAQKQKKQIKKDLREATHKKLEVLDEQLTQLTDVLKQTIQVQKTLGPTAAMHRLADLASLRIHVSKAVQLMRSLPFPTPEGLT</sequence>
<evidence type="ECO:0000313" key="4">
    <source>
        <dbReference type="Proteomes" id="UP000623467"/>
    </source>
</evidence>
<name>A0A8H7DC60_9AGAR</name>
<dbReference type="SMART" id="SM00268">
    <property type="entry name" value="ACTIN"/>
    <property type="match status" value="1"/>
</dbReference>
<dbReference type="FunFam" id="3.30.420.40:FF:000058">
    <property type="entry name" value="Putative actin-related protein 5"/>
    <property type="match status" value="1"/>
</dbReference>
<feature type="compositionally biased region" description="Pro residues" evidence="2">
    <location>
        <begin position="9"/>
        <end position="20"/>
    </location>
</feature>
<evidence type="ECO:0008006" key="5">
    <source>
        <dbReference type="Google" id="ProtNLM"/>
    </source>
</evidence>